<feature type="compositionally biased region" description="Basic and acidic residues" evidence="1">
    <location>
        <begin position="176"/>
        <end position="191"/>
    </location>
</feature>
<keyword evidence="4" id="KW-1185">Reference proteome</keyword>
<evidence type="ECO:0000313" key="4">
    <source>
        <dbReference type="Proteomes" id="UP001168821"/>
    </source>
</evidence>
<dbReference type="PANTHER" id="PTHR36694">
    <property type="entry name" value="PASIFLORA 1, ISOFORM A-RELATED"/>
    <property type="match status" value="1"/>
</dbReference>
<protein>
    <submittedName>
        <fullName evidence="3">Uncharacterized protein</fullName>
    </submittedName>
</protein>
<evidence type="ECO:0000256" key="2">
    <source>
        <dbReference type="SAM" id="Phobius"/>
    </source>
</evidence>
<organism evidence="3 4">
    <name type="scientific">Zophobas morio</name>
    <dbReference type="NCBI Taxonomy" id="2755281"/>
    <lineage>
        <taxon>Eukaryota</taxon>
        <taxon>Metazoa</taxon>
        <taxon>Ecdysozoa</taxon>
        <taxon>Arthropoda</taxon>
        <taxon>Hexapoda</taxon>
        <taxon>Insecta</taxon>
        <taxon>Pterygota</taxon>
        <taxon>Neoptera</taxon>
        <taxon>Endopterygota</taxon>
        <taxon>Coleoptera</taxon>
        <taxon>Polyphaga</taxon>
        <taxon>Cucujiformia</taxon>
        <taxon>Tenebrionidae</taxon>
        <taxon>Zophobas</taxon>
    </lineage>
</organism>
<dbReference type="Pfam" id="PF15860">
    <property type="entry name" value="DUF4728"/>
    <property type="match status" value="1"/>
</dbReference>
<accession>A0AA38M4G4</accession>
<feature type="transmembrane region" description="Helical" evidence="2">
    <location>
        <begin position="138"/>
        <end position="164"/>
    </location>
</feature>
<feature type="compositionally biased region" description="Polar residues" evidence="1">
    <location>
        <begin position="231"/>
        <end position="255"/>
    </location>
</feature>
<dbReference type="AlphaFoldDB" id="A0AA38M4G4"/>
<evidence type="ECO:0000313" key="3">
    <source>
        <dbReference type="EMBL" id="KAJ3643730.1"/>
    </source>
</evidence>
<gene>
    <name evidence="3" type="ORF">Zmor_026424</name>
</gene>
<feature type="transmembrane region" description="Helical" evidence="2">
    <location>
        <begin position="109"/>
        <end position="132"/>
    </location>
</feature>
<dbReference type="Proteomes" id="UP001168821">
    <property type="component" value="Unassembled WGS sequence"/>
</dbReference>
<keyword evidence="2" id="KW-1133">Transmembrane helix</keyword>
<keyword evidence="2" id="KW-0472">Membrane</keyword>
<dbReference type="InterPro" id="IPR031720">
    <property type="entry name" value="DUF4728"/>
</dbReference>
<feature type="compositionally biased region" description="Polar residues" evidence="1">
    <location>
        <begin position="207"/>
        <end position="219"/>
    </location>
</feature>
<comment type="caution">
    <text evidence="3">The sequence shown here is derived from an EMBL/GenBank/DDBJ whole genome shotgun (WGS) entry which is preliminary data.</text>
</comment>
<dbReference type="PANTHER" id="PTHR36694:SF11">
    <property type="entry name" value="LP21121P-RELATED"/>
    <property type="match status" value="1"/>
</dbReference>
<keyword evidence="2" id="KW-0812">Transmembrane</keyword>
<feature type="transmembrane region" description="Helical" evidence="2">
    <location>
        <begin position="77"/>
        <end position="102"/>
    </location>
</feature>
<proteinExistence type="predicted"/>
<reference evidence="3" key="1">
    <citation type="journal article" date="2023" name="G3 (Bethesda)">
        <title>Whole genome assemblies of Zophobas morio and Tenebrio molitor.</title>
        <authorList>
            <person name="Kaur S."/>
            <person name="Stinson S.A."/>
            <person name="diCenzo G.C."/>
        </authorList>
    </citation>
    <scope>NUCLEOTIDE SEQUENCE</scope>
    <source>
        <strain evidence="3">QUZm001</strain>
    </source>
</reference>
<evidence type="ECO:0000256" key="1">
    <source>
        <dbReference type="SAM" id="MobiDB-lite"/>
    </source>
</evidence>
<dbReference type="EMBL" id="JALNTZ010000008">
    <property type="protein sequence ID" value="KAJ3643730.1"/>
    <property type="molecule type" value="Genomic_DNA"/>
</dbReference>
<sequence length="315" mass="35213">MAILHSWCCWRSVRKGSFACGFYTAFYYTITAAHSSMVLHEELEYLKNCSLKTNSSNCTDMKHATNLDPDTTSPSSVTFTLLTLSVSSCGIPTSCLLLYGLYKDCKLLLIPWIINLILFILQDLAYICHQFIEHALKFNPSIAILITIDFFITSLNVYALLCVISQYQELKAGRGRAQDDQNNRENLREGDELPTTGLLHSRVPNIHYSSQPTATSYLSTRRPVTYHETRPTPTQSPTGTAPHTSLGTEENSPNIFNRGPRKSVKFPDHSTPNHNGPQLLEPWTIDVKSPMLVSRGADTAPLIETNTDTILQSNL</sequence>
<feature type="region of interest" description="Disordered" evidence="1">
    <location>
        <begin position="173"/>
        <end position="281"/>
    </location>
</feature>
<name>A0AA38M4G4_9CUCU</name>